<dbReference type="InterPro" id="IPR002048">
    <property type="entry name" value="EF_hand_dom"/>
</dbReference>
<dbReference type="Proteomes" id="UP001642484">
    <property type="component" value="Unassembled WGS sequence"/>
</dbReference>
<feature type="region of interest" description="Disordered" evidence="8">
    <location>
        <begin position="422"/>
        <end position="448"/>
    </location>
</feature>
<evidence type="ECO:0000256" key="5">
    <source>
        <dbReference type="ARBA" id="ARBA00022801"/>
    </source>
</evidence>
<dbReference type="InterPro" id="IPR022105">
    <property type="entry name" value="DUF3645"/>
</dbReference>
<accession>A0ABP0LGX4</accession>
<feature type="coiled-coil region" evidence="7">
    <location>
        <begin position="67"/>
        <end position="117"/>
    </location>
</feature>
<comment type="catalytic activity">
    <reaction evidence="1">
        <text>Thiol-dependent hydrolysis of ester, thioester, amide, peptide and isopeptide bonds formed by the C-terminal Gly of ubiquitin (a 76-residue protein attached to proteins as an intracellular targeting signal).</text>
        <dbReference type="EC" id="3.4.19.12"/>
    </reaction>
</comment>
<dbReference type="PROSITE" id="PS50222">
    <property type="entry name" value="EF_HAND_2"/>
    <property type="match status" value="1"/>
</dbReference>
<feature type="region of interest" description="Disordered" evidence="8">
    <location>
        <begin position="1674"/>
        <end position="1733"/>
    </location>
</feature>
<dbReference type="Pfam" id="PF06101">
    <property type="entry name" value="Vps62"/>
    <property type="match status" value="1"/>
</dbReference>
<feature type="domain" description="EF-hand" evidence="9">
    <location>
        <begin position="1600"/>
        <end position="1628"/>
    </location>
</feature>
<keyword evidence="5" id="KW-0378">Hydrolase</keyword>
<dbReference type="InterPro" id="IPR051346">
    <property type="entry name" value="OTU_Deubiquitinase"/>
</dbReference>
<evidence type="ECO:0000259" key="9">
    <source>
        <dbReference type="PROSITE" id="PS50222"/>
    </source>
</evidence>
<reference evidence="10 11" key="1">
    <citation type="submission" date="2024-02" db="EMBL/GenBank/DDBJ databases">
        <authorList>
            <person name="Chen Y."/>
            <person name="Shah S."/>
            <person name="Dougan E. K."/>
            <person name="Thang M."/>
            <person name="Chan C."/>
        </authorList>
    </citation>
    <scope>NUCLEOTIDE SEQUENCE [LARGE SCALE GENOMIC DNA]</scope>
</reference>
<name>A0ABP0LGX4_9DINO</name>
<dbReference type="PANTHER" id="PTHR13367:SF28">
    <property type="entry name" value="UBIQUITIN THIOESTERASE ZRANB1"/>
    <property type="match status" value="1"/>
</dbReference>
<proteinExistence type="predicted"/>
<keyword evidence="4" id="KW-0833">Ubl conjugation pathway</keyword>
<keyword evidence="6" id="KW-0788">Thiol protease</keyword>
<dbReference type="Gene3D" id="1.10.238.10">
    <property type="entry name" value="EF-hand"/>
    <property type="match status" value="1"/>
</dbReference>
<dbReference type="Pfam" id="PF12359">
    <property type="entry name" value="DUF3645"/>
    <property type="match status" value="1"/>
</dbReference>
<evidence type="ECO:0000256" key="1">
    <source>
        <dbReference type="ARBA" id="ARBA00000707"/>
    </source>
</evidence>
<protein>
    <recommendedName>
        <fullName evidence="2">ubiquitinyl hydrolase 1</fullName>
        <ecNumber evidence="2">3.4.19.12</ecNumber>
    </recommendedName>
</protein>
<evidence type="ECO:0000256" key="6">
    <source>
        <dbReference type="ARBA" id="ARBA00022807"/>
    </source>
</evidence>
<gene>
    <name evidence="10" type="ORF">CCMP2556_LOCUS20882</name>
</gene>
<feature type="compositionally biased region" description="Low complexity" evidence="8">
    <location>
        <begin position="1674"/>
        <end position="1686"/>
    </location>
</feature>
<evidence type="ECO:0000256" key="8">
    <source>
        <dbReference type="SAM" id="MobiDB-lite"/>
    </source>
</evidence>
<dbReference type="PANTHER" id="PTHR13367">
    <property type="entry name" value="UBIQUITIN THIOESTERASE"/>
    <property type="match status" value="1"/>
</dbReference>
<evidence type="ECO:0000256" key="2">
    <source>
        <dbReference type="ARBA" id="ARBA00012759"/>
    </source>
</evidence>
<evidence type="ECO:0000313" key="10">
    <source>
        <dbReference type="EMBL" id="CAK9038001.1"/>
    </source>
</evidence>
<evidence type="ECO:0000256" key="4">
    <source>
        <dbReference type="ARBA" id="ARBA00022786"/>
    </source>
</evidence>
<dbReference type="InterPro" id="IPR011992">
    <property type="entry name" value="EF-hand-dom_pair"/>
</dbReference>
<evidence type="ECO:0000313" key="11">
    <source>
        <dbReference type="Proteomes" id="UP001642484"/>
    </source>
</evidence>
<keyword evidence="7" id="KW-0175">Coiled coil</keyword>
<dbReference type="InterPro" id="IPR009291">
    <property type="entry name" value="Vps62"/>
</dbReference>
<dbReference type="Pfam" id="PF12340">
    <property type="entry name" value="DUF3638"/>
    <property type="match status" value="1"/>
</dbReference>
<sequence length="1910" mass="213305">MFWWAPPLTQDVRCQSRILGAHLSADFASKPLKQLAAKFIQQEPGKAGLGPGGLAVCKALRSLQSTKAAGQATLDRLLQELEQASREPPPTSTLRSISQASSLAKELEKQRQEDVQQMQMSITALEDLVNQGGAAAWLCRASGITPRIGLCTLVTALMAEEQSPSFLALREVLPPSLDEKSLARLWELVASALLYTVRVGQVARAQQSLEELFQERQGTGGEMAVSLQARAVALQLGEERHLIWQSGKANLYDPRLLVFEFLCNIMLRKSQVDLIKAFIATAQAGQSVCQQMLMGEGKTTVIAPVLVLLLADTTRLVCACMPAALLDMSRAVLAERFSSPVLPRPVLTLEFHRQVQATQALLCKLEAAQRGKAAVIAAPNSVKSILLRRIELLLEIHQLQKLRRSTSAESQKGSWLRFPSWLSNASDEEPGSNRSGPAPQSPRKEEGKVEEVRICGAILSLFHGGVMLLDEVDLLLDPLRSELNWPLGRRYPLDMTGPGRNLTHRFGFRYTLPFDLLDAVFAAATGCAETAPSNRREAQSALGALAEKIKQGRKTLKVQVTPHFVLLSRDFYVKEMLPHLCDWAALFVDEHLEGALLPSDLRSLLRQGSGDARTQQLLCNASAHAIRALNLTLTWLHHLMPYILSKVHRVSYGLLTGRTLELHRGAFMRQSRKLLAVPFIGKDAPSTSSEFSHPDVAIGFTILSYRLHGLRERDVLTLLNVLLDEMRAESTLSFHRRAACQAYVAMVVRAGSRVRGFTEDGRWVGDAKEDLKKSRSRRQTSVGRWEGSSEVADRRRSLWPLELLDISDPEQIQVVFDILRFSPLAIRHLLEKHVFVSGTLDRNEMQLSASGQELAGPQLFGRCLGFSGTPNDLLPKSMGRCIYAAGDDGKVLQALSSTDTVTAVELGQWSPCSILDLVATARSSSRPKYHALIDSGALVTGLSNSEVAEYLLSHGLEGLDGVLFLNERNERVVLERDSMKIVELAQCGLSPAQRFTFYDHVHTTGMDVKQPLLCTAALTLSKDMTLRDYAQGAYRMRAIGHGQRVEVLMTPEVRSLMNKSLSTVEKLQEEARASALAALKRKPEAWAQAVLVDLLAWLVLNGIRAEARKRHLLHQQDLQNLWRAAACRVLESPRAEQLLAEGRLKIALFELLGSLDFCVSEKRPGEGGDSVEARWRRAVSRHVGKGTIGHSVWTNEAARDEARAEAERILRQLEGSHDDDEFNFSKEQVQEQEQEHEEEVEQDHEQEVQLEEDLERVPEAPAEQRYARDAEEAVPWPLRGLAPRSREMLPFYPMADFAVNKGIFNESSPVLSGLPPFVMLSDNYYRRQWRLSSVRRLRNVICFLEWVPSIKHLKRFAVFDATEEQRFRLREALNLCAGGRDDCSLGFGRDEVRALCGVLDLADEGEALTAKMSPSSRVTLQDLEKELLTHSIYKMQQGRYFVALSLEEAEHLRGTLHLLRSSSPATLPVECGLALRCITCKESGRDDSLLDSHGPVLDSVELGHQLEAAEQVFRFLNSAEDFQAREVSVLLRTLQLTRVENRLPWWLDVRACRRRSHRPWQRCPLAKVFQTVDELDDWATKALLLRLRWALAAHQLWPADAFRLMDVGGNGCLQKKDLATGLERLGVNQGLSQERWRRQVENLFRWMAQDGREVVFMDEFRTAMEFQANWEVAPSASSPSVSPARVECSPKKAPDAKSSANTSPLRSGTEAPCAAPEVQAPSPLSPSPPSPTLESFLAESPIRVSHYLTADMCQKQSAGRFKVKWQKHSSFRPLWSDGLLSIWVAHELIPRGNFMGLKRGSNAVKERVVFGHCVSTAKPSVQLLEVTDEEHSGFFAKHPRDELSRILGTFFPHPIRFRQIWHRKDGKDASKSLYIWAPVPPSSDYVCAGMMCTTVDEAPSLEELRCMPRP</sequence>
<evidence type="ECO:0000256" key="7">
    <source>
        <dbReference type="SAM" id="Coils"/>
    </source>
</evidence>
<dbReference type="SUPFAM" id="SSF47473">
    <property type="entry name" value="EF-hand"/>
    <property type="match status" value="1"/>
</dbReference>
<feature type="compositionally biased region" description="Acidic residues" evidence="8">
    <location>
        <begin position="1230"/>
        <end position="1254"/>
    </location>
</feature>
<dbReference type="EMBL" id="CAXAMN010012337">
    <property type="protein sequence ID" value="CAK9038001.1"/>
    <property type="molecule type" value="Genomic_DNA"/>
</dbReference>
<feature type="region of interest" description="Disordered" evidence="8">
    <location>
        <begin position="1220"/>
        <end position="1269"/>
    </location>
</feature>
<dbReference type="InterPro" id="IPR022099">
    <property type="entry name" value="DUF3638"/>
</dbReference>
<evidence type="ECO:0000256" key="3">
    <source>
        <dbReference type="ARBA" id="ARBA00022670"/>
    </source>
</evidence>
<keyword evidence="11" id="KW-1185">Reference proteome</keyword>
<comment type="caution">
    <text evidence="10">The sequence shown here is derived from an EMBL/GenBank/DDBJ whole genome shotgun (WGS) entry which is preliminary data.</text>
</comment>
<dbReference type="EC" id="3.4.19.12" evidence="2"/>
<organism evidence="10 11">
    <name type="scientific">Durusdinium trenchii</name>
    <dbReference type="NCBI Taxonomy" id="1381693"/>
    <lineage>
        <taxon>Eukaryota</taxon>
        <taxon>Sar</taxon>
        <taxon>Alveolata</taxon>
        <taxon>Dinophyceae</taxon>
        <taxon>Suessiales</taxon>
        <taxon>Symbiodiniaceae</taxon>
        <taxon>Durusdinium</taxon>
    </lineage>
</organism>
<keyword evidence="3" id="KW-0645">Protease</keyword>